<dbReference type="InterPro" id="IPR000719">
    <property type="entry name" value="Prot_kinase_dom"/>
</dbReference>
<evidence type="ECO:0000313" key="5">
    <source>
        <dbReference type="EMBL" id="CAK8691405.1"/>
    </source>
</evidence>
<dbReference type="PROSITE" id="PS00108">
    <property type="entry name" value="PROTEIN_KINASE_ST"/>
    <property type="match status" value="1"/>
</dbReference>
<evidence type="ECO:0000313" key="6">
    <source>
        <dbReference type="Proteomes" id="UP001642483"/>
    </source>
</evidence>
<reference evidence="5 6" key="1">
    <citation type="submission" date="2024-02" db="EMBL/GenBank/DDBJ databases">
        <authorList>
            <person name="Daric V."/>
            <person name="Darras S."/>
        </authorList>
    </citation>
    <scope>NUCLEOTIDE SEQUENCE [LARGE SCALE GENOMIC DNA]</scope>
</reference>
<keyword evidence="6" id="KW-1185">Reference proteome</keyword>
<evidence type="ECO:0000259" key="4">
    <source>
        <dbReference type="PROSITE" id="PS50011"/>
    </source>
</evidence>
<evidence type="ECO:0000256" key="2">
    <source>
        <dbReference type="ARBA" id="ARBA00022840"/>
    </source>
</evidence>
<dbReference type="InterPro" id="IPR017441">
    <property type="entry name" value="Protein_kinase_ATP_BS"/>
</dbReference>
<dbReference type="InterPro" id="IPR051681">
    <property type="entry name" value="Ser/Thr_Kinases-Pseudokinases"/>
</dbReference>
<dbReference type="Gene3D" id="1.25.40.10">
    <property type="entry name" value="Tetratricopeptide repeat domain"/>
    <property type="match status" value="1"/>
</dbReference>
<dbReference type="EMBL" id="CAWYQH010000119">
    <property type="protein sequence ID" value="CAK8691405.1"/>
    <property type="molecule type" value="Genomic_DNA"/>
</dbReference>
<dbReference type="Proteomes" id="UP001642483">
    <property type="component" value="Unassembled WGS sequence"/>
</dbReference>
<feature type="domain" description="Protein kinase" evidence="4">
    <location>
        <begin position="24"/>
        <end position="309"/>
    </location>
</feature>
<proteinExistence type="predicted"/>
<gene>
    <name evidence="5" type="ORF">CVLEPA_LOCUS23965</name>
</gene>
<dbReference type="InterPro" id="IPR011990">
    <property type="entry name" value="TPR-like_helical_dom_sf"/>
</dbReference>
<sequence>MSSQNLVASVTGLHHFNANEIHCNNANNTLGEGGYGKVLIGFHNVLGELAIKCQQLTQKEEKKAKAKFEKEINLMRLARHKNVIRIEGVLKCRGWIGMVMEFMPAGSLHDLLTNESVPRIPVSLLLRMGYEVSDGITYLHNLMKNQRIAHGDLKPQNILLTLDLNCKIADFGGAVLSHRTGSLKAGPDKPGEGLECTLLFAAPERLAEDYDRLSTAMDVYSFGIILLVAITRKYPSMAKIFAIMQQDISHISFDIASLQQMREDMLGSDESNGIEIFSLLEDLMTKCISKHPENRPAMIDVRDGLQKKLKDVNDAKVAGHVASVLPYVNIRKVYQDFENSGPIDVVASGTKAHKGALKKVVAQNMIELQQSTDEDEWDLHWSHLSDGFRSYMSKLKSVETLASQQYLDGALRECNNLRTSLENISLEEEEAIILGTELSSCAKKLITEKKENSKAIASVSVLLLQSAGIVAKCIFTSTAKLGLIKDCAHIFNGIILLVKDQADLDFMDIIESLETQLSSIQSTKCDDKTILAETKATCWQCLAQCYEEIGDTDQGIDLLLQAVTLLENVLGASCKESGLYGSCCNNLAVTYRNKENPKFALLYYRESLGDDPAKREISNVHISVQNICKLVEEYPTLDKESDTLEFLCDCLQHHEYQKDCFLEVQSKFFLLRLKILLNKDDIDGLCNEAISALKKVSLSQDDVATLCFEIGNITKQLYLRSRNDMALRMIQCGSASCKQLSPSPRKSQIIVEFCQSLLDSFSKLDFEKPFQRDKITKEYRPLLEELSNYAGDDSFVDGDFKVQFRTLRAILFYQMIINSREDAKQKKCLIF</sequence>
<organism evidence="5 6">
    <name type="scientific">Clavelina lepadiformis</name>
    <name type="common">Light-bulb sea squirt</name>
    <name type="synonym">Ascidia lepadiformis</name>
    <dbReference type="NCBI Taxonomy" id="159417"/>
    <lineage>
        <taxon>Eukaryota</taxon>
        <taxon>Metazoa</taxon>
        <taxon>Chordata</taxon>
        <taxon>Tunicata</taxon>
        <taxon>Ascidiacea</taxon>
        <taxon>Aplousobranchia</taxon>
        <taxon>Clavelinidae</taxon>
        <taxon>Clavelina</taxon>
    </lineage>
</organism>
<accession>A0ABP0GIK7</accession>
<dbReference type="InterPro" id="IPR008271">
    <property type="entry name" value="Ser/Thr_kinase_AS"/>
</dbReference>
<dbReference type="PANTHER" id="PTHR44329:SF291">
    <property type="entry name" value="PROTEIN KINASE DOMAIN-CONTAINING PROTEIN"/>
    <property type="match status" value="1"/>
</dbReference>
<keyword evidence="1 3" id="KW-0547">Nucleotide-binding</keyword>
<dbReference type="PROSITE" id="PS50011">
    <property type="entry name" value="PROTEIN_KINASE_DOM"/>
    <property type="match status" value="1"/>
</dbReference>
<evidence type="ECO:0000256" key="3">
    <source>
        <dbReference type="PROSITE-ProRule" id="PRU10141"/>
    </source>
</evidence>
<protein>
    <recommendedName>
        <fullName evidence="4">Protein kinase domain-containing protein</fullName>
    </recommendedName>
</protein>
<dbReference type="Pfam" id="PF00069">
    <property type="entry name" value="Pkinase"/>
    <property type="match status" value="1"/>
</dbReference>
<dbReference type="SMART" id="SM00028">
    <property type="entry name" value="TPR"/>
    <property type="match status" value="2"/>
</dbReference>
<keyword evidence="2 3" id="KW-0067">ATP-binding</keyword>
<dbReference type="PROSITE" id="PS00107">
    <property type="entry name" value="PROTEIN_KINASE_ATP"/>
    <property type="match status" value="1"/>
</dbReference>
<evidence type="ECO:0000256" key="1">
    <source>
        <dbReference type="ARBA" id="ARBA00022741"/>
    </source>
</evidence>
<dbReference type="Gene3D" id="1.10.510.10">
    <property type="entry name" value="Transferase(Phosphotransferase) domain 1"/>
    <property type="match status" value="1"/>
</dbReference>
<feature type="binding site" evidence="3">
    <location>
        <position position="52"/>
    </location>
    <ligand>
        <name>ATP</name>
        <dbReference type="ChEBI" id="CHEBI:30616"/>
    </ligand>
</feature>
<comment type="caution">
    <text evidence="5">The sequence shown here is derived from an EMBL/GenBank/DDBJ whole genome shotgun (WGS) entry which is preliminary data.</text>
</comment>
<dbReference type="InterPro" id="IPR011009">
    <property type="entry name" value="Kinase-like_dom_sf"/>
</dbReference>
<dbReference type="PANTHER" id="PTHR44329">
    <property type="entry name" value="SERINE/THREONINE-PROTEIN KINASE TNNI3K-RELATED"/>
    <property type="match status" value="1"/>
</dbReference>
<dbReference type="SMART" id="SM00220">
    <property type="entry name" value="S_TKc"/>
    <property type="match status" value="1"/>
</dbReference>
<dbReference type="SUPFAM" id="SSF56112">
    <property type="entry name" value="Protein kinase-like (PK-like)"/>
    <property type="match status" value="1"/>
</dbReference>
<dbReference type="InterPro" id="IPR019734">
    <property type="entry name" value="TPR_rpt"/>
</dbReference>
<name>A0ABP0GIK7_CLALP</name>
<dbReference type="SUPFAM" id="SSF48452">
    <property type="entry name" value="TPR-like"/>
    <property type="match status" value="1"/>
</dbReference>